<dbReference type="STRING" id="1802280.A3B37_00315"/>
<reference evidence="2 3" key="1">
    <citation type="journal article" date="2016" name="Nat. Commun.">
        <title>Thousands of microbial genomes shed light on interconnected biogeochemical processes in an aquifer system.</title>
        <authorList>
            <person name="Anantharaman K."/>
            <person name="Brown C.T."/>
            <person name="Hug L.A."/>
            <person name="Sharon I."/>
            <person name="Castelle C.J."/>
            <person name="Probst A.J."/>
            <person name="Thomas B.C."/>
            <person name="Singh A."/>
            <person name="Wilkins M.J."/>
            <person name="Karaoz U."/>
            <person name="Brodie E.L."/>
            <person name="Williams K.H."/>
            <person name="Hubbard S.S."/>
            <person name="Banfield J.F."/>
        </authorList>
    </citation>
    <scope>NUCLEOTIDE SEQUENCE [LARGE SCALE GENOMIC DNA]</scope>
</reference>
<dbReference type="Proteomes" id="UP000176705">
    <property type="component" value="Unassembled WGS sequence"/>
</dbReference>
<dbReference type="InterPro" id="IPR036291">
    <property type="entry name" value="NAD(P)-bd_dom_sf"/>
</dbReference>
<evidence type="ECO:0000313" key="3">
    <source>
        <dbReference type="Proteomes" id="UP000176705"/>
    </source>
</evidence>
<dbReference type="InterPro" id="IPR052515">
    <property type="entry name" value="Gfo/Idh/MocA_Oxidoreductase"/>
</dbReference>
<dbReference type="GO" id="GO:0000166">
    <property type="term" value="F:nucleotide binding"/>
    <property type="evidence" value="ECO:0007669"/>
    <property type="project" value="InterPro"/>
</dbReference>
<dbReference type="InterPro" id="IPR000683">
    <property type="entry name" value="Gfo/Idh/MocA-like_OxRdtase_N"/>
</dbReference>
<gene>
    <name evidence="2" type="ORF">A3B37_00315</name>
</gene>
<evidence type="ECO:0000313" key="2">
    <source>
        <dbReference type="EMBL" id="OHA08530.1"/>
    </source>
</evidence>
<dbReference type="PANTHER" id="PTHR43249:SF1">
    <property type="entry name" value="D-GLUCOSIDE 3-DEHYDROGENASE"/>
    <property type="match status" value="1"/>
</dbReference>
<dbReference type="SUPFAM" id="SSF51735">
    <property type="entry name" value="NAD(P)-binding Rossmann-fold domains"/>
    <property type="match status" value="1"/>
</dbReference>
<proteinExistence type="predicted"/>
<name>A0A1G2LAD3_9BACT</name>
<dbReference type="Pfam" id="PF01408">
    <property type="entry name" value="GFO_IDH_MocA"/>
    <property type="match status" value="1"/>
</dbReference>
<protein>
    <recommendedName>
        <fullName evidence="1">Gfo/Idh/MocA-like oxidoreductase N-terminal domain-containing protein</fullName>
    </recommendedName>
</protein>
<sequence>MVERRRDAADDGLASYRSAEELLERVRPQIAVITTNPPLHCEQVLMAAERGCHIFCEKPLALSPEEADRMVAAVRKAGVVCTVDFETVFADSFGVLRDELQREEFGKLIRFDAVDKGRPLAYDIETCMPHFLHAFMMLTGSKPMEVFGRVIVDGRKAALADVVPISELYPQGRTHDIGLRADTIEATYLLSNGVTVRYFLAELDEAYVVEAGRRAKPRSEFMNFIAYGTRGQIKWHQTSTGYVYRKLVPQDTLSVMDWELVCAPANPDPTWVVPTTRLVQDFVDAIARGREPVTTIEDAASVVDQTYGIYASHLAGRPVKLPLEDRAHPLR</sequence>
<dbReference type="Gene3D" id="3.30.360.10">
    <property type="entry name" value="Dihydrodipicolinate Reductase, domain 2"/>
    <property type="match status" value="1"/>
</dbReference>
<dbReference type="Gene3D" id="3.40.50.720">
    <property type="entry name" value="NAD(P)-binding Rossmann-like Domain"/>
    <property type="match status" value="1"/>
</dbReference>
<dbReference type="PANTHER" id="PTHR43249">
    <property type="entry name" value="UDP-N-ACETYL-2-AMINO-2-DEOXY-D-GLUCURONATE OXIDASE"/>
    <property type="match status" value="1"/>
</dbReference>
<feature type="domain" description="Gfo/Idh/MocA-like oxidoreductase N-terminal" evidence="1">
    <location>
        <begin position="8"/>
        <end position="85"/>
    </location>
</feature>
<evidence type="ECO:0000259" key="1">
    <source>
        <dbReference type="Pfam" id="PF01408"/>
    </source>
</evidence>
<accession>A0A1G2LAD3</accession>
<dbReference type="AlphaFoldDB" id="A0A1G2LAD3"/>
<comment type="caution">
    <text evidence="2">The sequence shown here is derived from an EMBL/GenBank/DDBJ whole genome shotgun (WGS) entry which is preliminary data.</text>
</comment>
<organism evidence="2 3">
    <name type="scientific">Candidatus Sungbacteria bacterium RIFCSPLOWO2_01_FULL_59_16</name>
    <dbReference type="NCBI Taxonomy" id="1802280"/>
    <lineage>
        <taxon>Bacteria</taxon>
        <taxon>Candidatus Sungiibacteriota</taxon>
    </lineage>
</organism>
<dbReference type="EMBL" id="MHQS01000015">
    <property type="protein sequence ID" value="OHA08530.1"/>
    <property type="molecule type" value="Genomic_DNA"/>
</dbReference>